<dbReference type="Proteomes" id="UP000694387">
    <property type="component" value="Chromosome 11"/>
</dbReference>
<evidence type="ECO:0000313" key="4">
    <source>
        <dbReference type="Proteomes" id="UP000694387"/>
    </source>
</evidence>
<dbReference type="AlphaFoldDB" id="A0A9L0K0B6"/>
<evidence type="ECO:0000313" key="3">
    <source>
        <dbReference type="Ensembl" id="ENSEASP00005058203.1"/>
    </source>
</evidence>
<feature type="compositionally biased region" description="Low complexity" evidence="2">
    <location>
        <begin position="123"/>
        <end position="148"/>
    </location>
</feature>
<feature type="compositionally biased region" description="Basic residues" evidence="2">
    <location>
        <begin position="54"/>
        <end position="63"/>
    </location>
</feature>
<reference evidence="3" key="3">
    <citation type="submission" date="2025-09" db="UniProtKB">
        <authorList>
            <consortium name="Ensembl"/>
        </authorList>
    </citation>
    <scope>IDENTIFICATION</scope>
</reference>
<name>A0A9L0K0B6_EQUAS</name>
<gene>
    <name evidence="3" type="primary">CCDC122</name>
</gene>
<feature type="region of interest" description="Disordered" evidence="2">
    <location>
        <begin position="1"/>
        <end position="272"/>
    </location>
</feature>
<dbReference type="Ensembl" id="ENSEAST00005076315.1">
    <property type="protein sequence ID" value="ENSEASP00005058203.1"/>
    <property type="gene ID" value="ENSEASG00005017023.2"/>
</dbReference>
<keyword evidence="4" id="KW-1185">Reference proteome</keyword>
<reference evidence="3 4" key="1">
    <citation type="journal article" date="2020" name="Nat. Commun.">
        <title>Donkey genomes provide new insights into domestication and selection for coat color.</title>
        <authorList>
            <person name="Wang"/>
            <person name="C."/>
            <person name="Li"/>
            <person name="H."/>
            <person name="Guo"/>
            <person name="Y."/>
            <person name="Huang"/>
            <person name="J."/>
            <person name="Sun"/>
            <person name="Y."/>
            <person name="Min"/>
            <person name="J."/>
            <person name="Wang"/>
            <person name="J."/>
            <person name="Fang"/>
            <person name="X."/>
            <person name="Zhao"/>
            <person name="Z."/>
            <person name="Wang"/>
            <person name="S."/>
            <person name="Zhang"/>
            <person name="Y."/>
            <person name="Liu"/>
            <person name="Q."/>
            <person name="Jiang"/>
            <person name="Q."/>
            <person name="Wang"/>
            <person name="X."/>
            <person name="Guo"/>
            <person name="Y."/>
            <person name="Yang"/>
            <person name="C."/>
            <person name="Wang"/>
            <person name="Y."/>
            <person name="Tian"/>
            <person name="F."/>
            <person name="Zhuang"/>
            <person name="G."/>
            <person name="Fan"/>
            <person name="Y."/>
            <person name="Gao"/>
            <person name="Q."/>
            <person name="Li"/>
            <person name="Y."/>
            <person name="Ju"/>
            <person name="Z."/>
            <person name="Li"/>
            <person name="J."/>
            <person name="Li"/>
            <person name="R."/>
            <person name="Hou"/>
            <person name="M."/>
            <person name="Yang"/>
            <person name="G."/>
            <person name="Liu"/>
            <person name="G."/>
            <person name="Liu"/>
            <person name="W."/>
            <person name="Guo"/>
            <person name="J."/>
            <person name="Pan"/>
            <person name="S."/>
            <person name="Fan"/>
            <person name="G."/>
            <person name="Zhang"/>
            <person name="W."/>
            <person name="Zhang"/>
            <person name="R."/>
            <person name="Yu"/>
            <person name="J."/>
            <person name="Zhang"/>
            <person name="X."/>
            <person name="Yin"/>
            <person name="Q."/>
            <person name="Ji"/>
            <person name="C."/>
            <person name="Jin"/>
            <person name="Y."/>
            <person name="Yue"/>
            <person name="G."/>
            <person name="Liu"/>
            <person name="M."/>
            <person name="Xu"/>
            <person name="J."/>
            <person name="Liu"/>
            <person name="S."/>
            <person name="Jordana"/>
            <person name="J."/>
            <person name="Noce"/>
            <person name="A."/>
            <person name="Amills"/>
            <person name="M."/>
            <person name="Wu"/>
            <person name="D.D."/>
            <person name="Li"/>
            <person name="S."/>
            <person name="Zhou"/>
            <person name="X. and Zhong"/>
            <person name="J."/>
        </authorList>
    </citation>
    <scope>NUCLEOTIDE SEQUENCE [LARGE SCALE GENOMIC DNA]</scope>
</reference>
<dbReference type="GeneTree" id="ENSGT00390000005130"/>
<organism evidence="3 4">
    <name type="scientific">Equus asinus</name>
    <name type="common">Donkey</name>
    <name type="synonym">Equus africanus asinus</name>
    <dbReference type="NCBI Taxonomy" id="9793"/>
    <lineage>
        <taxon>Eukaryota</taxon>
        <taxon>Metazoa</taxon>
        <taxon>Chordata</taxon>
        <taxon>Craniata</taxon>
        <taxon>Vertebrata</taxon>
        <taxon>Euteleostomi</taxon>
        <taxon>Mammalia</taxon>
        <taxon>Eutheria</taxon>
        <taxon>Laurasiatheria</taxon>
        <taxon>Perissodactyla</taxon>
        <taxon>Equidae</taxon>
        <taxon>Equus</taxon>
    </lineage>
</organism>
<feature type="compositionally biased region" description="Basic residues" evidence="2">
    <location>
        <begin position="234"/>
        <end position="248"/>
    </location>
</feature>
<evidence type="ECO:0000256" key="1">
    <source>
        <dbReference type="SAM" id="Coils"/>
    </source>
</evidence>
<sequence length="523" mass="57480">MSPPGPVLRPVLASSPLCARPPDGRAPQQLRRPPPPPAPSAAQPVGGRLGARAKPGRRARATRSPKPGPRGCVGGGGDPRPASATSAASPGPQGPRPGIGPGNGPRLAPARRRARSEGRPRTEPSATARARGAAAVPGQAAAAHAAGAPRREEEPEPGLRTGPPSQAGLRAGSDLGKEAGSFCERRPFAPGPSAATWDGSLPPSVVGNVVYSPEPRPEDLLPSALGSLSIQSSRVKKVNQKGEKRHTRMSGNIERKSQGVPEEAVAKQDTSSLTDAVEQVAKQQQSQTSEIEKNKKVLFHLQNELHELEKQIASVSAETKETERQIYQQDAAIEDTKLQCGSLEIQIKSLHSENVKLKFDIEAAQEDFEEQVIRYNEYHAKIKVHKDSLGEIESKWSFMSELQEKRDLVKKLKAMKEELMQDLQNPEGNQMKQVQEDITKLKDKIITVKESIIEETCFLEEEKETHERLRKEIEVQHKRYGAILKRLHCQVNKLQSNRRQWQWNIQQLEKTAAELRKRIGMKD</sequence>
<protein>
    <submittedName>
        <fullName evidence="3">Coiled-coil domain containing 122</fullName>
    </submittedName>
</protein>
<feature type="compositionally biased region" description="Low complexity" evidence="2">
    <location>
        <begin position="79"/>
        <end position="91"/>
    </location>
</feature>
<feature type="compositionally biased region" description="Low complexity" evidence="2">
    <location>
        <begin position="40"/>
        <end position="53"/>
    </location>
</feature>
<proteinExistence type="predicted"/>
<accession>A0A9L0K0B6</accession>
<feature type="coiled-coil region" evidence="1">
    <location>
        <begin position="291"/>
        <end position="367"/>
    </location>
</feature>
<keyword evidence="1" id="KW-0175">Coiled coil</keyword>
<evidence type="ECO:0000256" key="2">
    <source>
        <dbReference type="SAM" id="MobiDB-lite"/>
    </source>
</evidence>
<reference evidence="3" key="2">
    <citation type="submission" date="2025-08" db="UniProtKB">
        <authorList>
            <consortium name="Ensembl"/>
        </authorList>
    </citation>
    <scope>IDENTIFICATION</scope>
</reference>
<feature type="coiled-coil region" evidence="1">
    <location>
        <begin position="402"/>
        <end position="518"/>
    </location>
</feature>